<dbReference type="InterPro" id="IPR035513">
    <property type="entry name" value="Invertase/methylesterase_inhib"/>
</dbReference>
<proteinExistence type="inferred from homology"/>
<comment type="function">
    <text evidence="10">Acts in the modification of cell walls via demethylesterification of cell wall pectin.</text>
</comment>
<dbReference type="PROSITE" id="PS00503">
    <property type="entry name" value="PECTINESTERASE_2"/>
    <property type="match status" value="1"/>
</dbReference>
<dbReference type="FunFam" id="2.160.20.10:FF:000001">
    <property type="entry name" value="Pectinesterase"/>
    <property type="match status" value="1"/>
</dbReference>
<protein>
    <recommendedName>
        <fullName evidence="4 10">Pectinesterase</fullName>
        <ecNumber evidence="4 10">3.1.1.11</ecNumber>
    </recommendedName>
</protein>
<dbReference type="InterPro" id="IPR000070">
    <property type="entry name" value="Pectinesterase_cat"/>
</dbReference>
<evidence type="ECO:0000256" key="1">
    <source>
        <dbReference type="ARBA" id="ARBA00005184"/>
    </source>
</evidence>
<dbReference type="InterPro" id="IPR011050">
    <property type="entry name" value="Pectin_lyase_fold/virulence"/>
</dbReference>
<dbReference type="EMBL" id="JBANAX010000356">
    <property type="protein sequence ID" value="KAL1212923.1"/>
    <property type="molecule type" value="Genomic_DNA"/>
</dbReference>
<comment type="caution">
    <text evidence="13">The sequence shown here is derived from an EMBL/GenBank/DDBJ whole genome shotgun (WGS) entry which is preliminary data.</text>
</comment>
<dbReference type="InterPro" id="IPR018040">
    <property type="entry name" value="Pectinesterase_Tyr_AS"/>
</dbReference>
<keyword evidence="7" id="KW-1015">Disulfide bond</keyword>
<dbReference type="InterPro" id="IPR012334">
    <property type="entry name" value="Pectin_lyas_fold"/>
</dbReference>
<keyword evidence="5 10" id="KW-0378">Hydrolase</keyword>
<evidence type="ECO:0000256" key="8">
    <source>
        <dbReference type="ARBA" id="ARBA00023180"/>
    </source>
</evidence>
<dbReference type="GO" id="GO:0042545">
    <property type="term" value="P:cell wall modification"/>
    <property type="evidence" value="ECO:0007669"/>
    <property type="project" value="UniProtKB-UniRule"/>
</dbReference>
<keyword evidence="10" id="KW-0961">Cell wall biogenesis/degradation</keyword>
<dbReference type="Proteomes" id="UP001558713">
    <property type="component" value="Unassembled WGS sequence"/>
</dbReference>
<dbReference type="GO" id="GO:0045490">
    <property type="term" value="P:pectin catabolic process"/>
    <property type="evidence" value="ECO:0007669"/>
    <property type="project" value="UniProtKB-UniRule"/>
</dbReference>
<organism evidence="13 14">
    <name type="scientific">Cardamine amara subsp. amara</name>
    <dbReference type="NCBI Taxonomy" id="228776"/>
    <lineage>
        <taxon>Eukaryota</taxon>
        <taxon>Viridiplantae</taxon>
        <taxon>Streptophyta</taxon>
        <taxon>Embryophyta</taxon>
        <taxon>Tracheophyta</taxon>
        <taxon>Spermatophyta</taxon>
        <taxon>Magnoliopsida</taxon>
        <taxon>eudicotyledons</taxon>
        <taxon>Gunneridae</taxon>
        <taxon>Pentapetalae</taxon>
        <taxon>rosids</taxon>
        <taxon>malvids</taxon>
        <taxon>Brassicales</taxon>
        <taxon>Brassicaceae</taxon>
        <taxon>Cardamineae</taxon>
        <taxon>Cardamine</taxon>
    </lineage>
</organism>
<evidence type="ECO:0000256" key="9">
    <source>
        <dbReference type="PROSITE-ProRule" id="PRU10040"/>
    </source>
</evidence>
<comment type="pathway">
    <text evidence="1 10">Glycan metabolism; pectin degradation; 2-dehydro-3-deoxy-D-gluconate from pectin: step 1/5.</text>
</comment>
<evidence type="ECO:0000256" key="7">
    <source>
        <dbReference type="ARBA" id="ARBA00023157"/>
    </source>
</evidence>
<evidence type="ECO:0000313" key="14">
    <source>
        <dbReference type="Proteomes" id="UP001558713"/>
    </source>
</evidence>
<dbReference type="NCBIfam" id="TIGR01614">
    <property type="entry name" value="PME_inhib"/>
    <property type="match status" value="1"/>
</dbReference>
<dbReference type="PROSITE" id="PS00800">
    <property type="entry name" value="PECTINESTERASE_1"/>
    <property type="match status" value="1"/>
</dbReference>
<feature type="active site" evidence="9">
    <location>
        <position position="428"/>
    </location>
</feature>
<reference evidence="13 14" key="1">
    <citation type="submission" date="2024-04" db="EMBL/GenBank/DDBJ databases">
        <title>Genome assembly C_amara_ONT_v2.</title>
        <authorList>
            <person name="Yant L."/>
            <person name="Moore C."/>
            <person name="Slenker M."/>
        </authorList>
    </citation>
    <scope>NUCLEOTIDE SEQUENCE [LARGE SCALE GENOMIC DNA]</scope>
    <source>
        <tissue evidence="13">Leaf</tissue>
    </source>
</reference>
<keyword evidence="10" id="KW-0964">Secreted</keyword>
<dbReference type="Pfam" id="PF04043">
    <property type="entry name" value="PMEI"/>
    <property type="match status" value="1"/>
</dbReference>
<dbReference type="CDD" id="cd15798">
    <property type="entry name" value="PMEI-like_3"/>
    <property type="match status" value="1"/>
</dbReference>
<evidence type="ECO:0000256" key="5">
    <source>
        <dbReference type="ARBA" id="ARBA00022801"/>
    </source>
</evidence>
<dbReference type="SMART" id="SM00856">
    <property type="entry name" value="PMEI"/>
    <property type="match status" value="1"/>
</dbReference>
<keyword evidence="8" id="KW-0325">Glycoprotein</keyword>
<evidence type="ECO:0000256" key="6">
    <source>
        <dbReference type="ARBA" id="ARBA00023085"/>
    </source>
</evidence>
<comment type="similarity">
    <text evidence="3">In the C-terminal section; belongs to the pectinesterase family.</text>
</comment>
<comment type="similarity">
    <text evidence="2">In the N-terminal section; belongs to the PMEI family.</text>
</comment>
<comment type="subcellular location">
    <subcellularLocation>
        <location evidence="10">Secreted</location>
        <location evidence="10">Cell wall</location>
    </subcellularLocation>
</comment>
<dbReference type="InterPro" id="IPR006501">
    <property type="entry name" value="Pectinesterase_inhib_dom"/>
</dbReference>
<keyword evidence="11" id="KW-0812">Transmembrane</keyword>
<comment type="catalytic activity">
    <reaction evidence="10">
        <text>[(1-&gt;4)-alpha-D-galacturonosyl methyl ester](n) + n H2O = [(1-&gt;4)-alpha-D-galacturonosyl](n) + n methanol + n H(+)</text>
        <dbReference type="Rhea" id="RHEA:22380"/>
        <dbReference type="Rhea" id="RHEA-COMP:14570"/>
        <dbReference type="Rhea" id="RHEA-COMP:14573"/>
        <dbReference type="ChEBI" id="CHEBI:15377"/>
        <dbReference type="ChEBI" id="CHEBI:15378"/>
        <dbReference type="ChEBI" id="CHEBI:17790"/>
        <dbReference type="ChEBI" id="CHEBI:140522"/>
        <dbReference type="ChEBI" id="CHEBI:140523"/>
        <dbReference type="EC" id="3.1.1.11"/>
    </reaction>
</comment>
<sequence>MDTVKSFKGYGKVDEAQDLALKRKTRKRLFLVGISVVVLVGLFIGSVVAVVAHTRKNGSPNSKPGSVPELTPASSLKSMCSVTRYPDSCVSSISKLSSSNTTDPKVLFRLSLKVVIDELSSIFDFPKKLTEETDDVGIKSALRVCGEMFDDAMDDLNEAISVTDVGDEKKILNLGTIDDIKTWLSAVLADHGTCFDALDELSQFDIAYANSTISRNLKSAMKNSTEYTSISLSIVARVLSPLSDLGIPIHGRRLLNSKFPNWVRPGVRRLLQRKHFRPDITVAKDGSGDVKTINEAVGRIPDKSKTRFVIYVKSGTYMENVLIDKNKWNVTIYGDGKDKTIISGSKYTTKTLSTFDTATLGVTGYGFILKDIGVKNTAGPENHQAVALRSSSDHSVYYQCSFDGYQDTLYSHRKRQFYRNCDITGTVDFIFGMSTVVFQECNIRPRQPLPNQFNAITAQGNDHWDVSTGIVIHRCTISALGNVSVPTYLGRPWKNHSRTVVMESVIGPVVSAEGWKAWDAKSDPPQPTLRYGEYKNSGPGSDVTHRVKWVGYTPVMTDAEARKLSVATFLDENRWMTKMQVPYNPTL</sequence>
<keyword evidence="11" id="KW-0472">Membrane</keyword>
<name>A0ABD1B1T8_CARAN</name>
<accession>A0ABD1B1T8</accession>
<evidence type="ECO:0000256" key="3">
    <source>
        <dbReference type="ARBA" id="ARBA00007786"/>
    </source>
</evidence>
<dbReference type="Gene3D" id="2.160.20.10">
    <property type="entry name" value="Single-stranded right-handed beta-helix, Pectin lyase-like"/>
    <property type="match status" value="1"/>
</dbReference>
<keyword evidence="14" id="KW-1185">Reference proteome</keyword>
<dbReference type="Gene3D" id="1.20.140.40">
    <property type="entry name" value="Invertase/pectin methylesterase inhibitor family protein"/>
    <property type="match status" value="1"/>
</dbReference>
<feature type="transmembrane region" description="Helical" evidence="11">
    <location>
        <begin position="29"/>
        <end position="52"/>
    </location>
</feature>
<feature type="domain" description="Pectinesterase inhibitor" evidence="12">
    <location>
        <begin position="71"/>
        <end position="234"/>
    </location>
</feature>
<dbReference type="Pfam" id="PF01095">
    <property type="entry name" value="Pectinesterase"/>
    <property type="match status" value="1"/>
</dbReference>
<dbReference type="PANTHER" id="PTHR31707">
    <property type="entry name" value="PECTINESTERASE"/>
    <property type="match status" value="1"/>
</dbReference>
<evidence type="ECO:0000256" key="11">
    <source>
        <dbReference type="SAM" id="Phobius"/>
    </source>
</evidence>
<evidence type="ECO:0000259" key="12">
    <source>
        <dbReference type="SMART" id="SM00856"/>
    </source>
</evidence>
<dbReference type="FunFam" id="1.20.140.40:FF:000010">
    <property type="entry name" value="Pectinesterase"/>
    <property type="match status" value="1"/>
</dbReference>
<evidence type="ECO:0000256" key="2">
    <source>
        <dbReference type="ARBA" id="ARBA00006027"/>
    </source>
</evidence>
<evidence type="ECO:0000256" key="10">
    <source>
        <dbReference type="RuleBase" id="RU000589"/>
    </source>
</evidence>
<dbReference type="InterPro" id="IPR033131">
    <property type="entry name" value="Pectinesterase_Asp_AS"/>
</dbReference>
<gene>
    <name evidence="13" type="ORF">V5N11_000823</name>
</gene>
<keyword evidence="6 10" id="KW-0063">Aspartyl esterase</keyword>
<dbReference type="SUPFAM" id="SSF101148">
    <property type="entry name" value="Plant invertase/pectin methylesterase inhibitor"/>
    <property type="match status" value="1"/>
</dbReference>
<evidence type="ECO:0000313" key="13">
    <source>
        <dbReference type="EMBL" id="KAL1212923.1"/>
    </source>
</evidence>
<dbReference type="EC" id="3.1.1.11" evidence="4 10"/>
<dbReference type="GO" id="GO:0030599">
    <property type="term" value="F:pectinesterase activity"/>
    <property type="evidence" value="ECO:0007669"/>
    <property type="project" value="UniProtKB-UniRule"/>
</dbReference>
<keyword evidence="10" id="KW-0134">Cell wall</keyword>
<keyword evidence="11" id="KW-1133">Transmembrane helix</keyword>
<dbReference type="SUPFAM" id="SSF51126">
    <property type="entry name" value="Pectin lyase-like"/>
    <property type="match status" value="1"/>
</dbReference>
<evidence type="ECO:0000256" key="4">
    <source>
        <dbReference type="ARBA" id="ARBA00013229"/>
    </source>
</evidence>
<dbReference type="AlphaFoldDB" id="A0ABD1B1T8"/>